<dbReference type="Proteomes" id="UP000028480">
    <property type="component" value="Unassembled WGS sequence"/>
</dbReference>
<reference evidence="1" key="1">
    <citation type="submission" date="2013-07" db="EMBL/GenBank/DDBJ databases">
        <title>Sub-species coevolution in mutualistic symbiosis.</title>
        <authorList>
            <person name="Murfin K."/>
            <person name="Klassen J."/>
            <person name="Lee M."/>
            <person name="Forst S."/>
            <person name="Stock P."/>
            <person name="Goodrich-Blair H."/>
        </authorList>
    </citation>
    <scope>NUCLEOTIDE SEQUENCE [LARGE SCALE GENOMIC DNA]</scope>
    <source>
        <strain evidence="1">Intermedium</strain>
    </source>
</reference>
<name>A0A077QI91_XENBV</name>
<gene>
    <name evidence="1" type="ORF">XBI1_2290007</name>
</gene>
<proteinExistence type="predicted"/>
<evidence type="ECO:0000313" key="1">
    <source>
        <dbReference type="EMBL" id="CDH32953.1"/>
    </source>
</evidence>
<dbReference type="AlphaFoldDB" id="A0A077QI91"/>
<comment type="caution">
    <text evidence="1">The sequence shown here is derived from an EMBL/GenBank/DDBJ whole genome shotgun (WGS) entry which is preliminary data.</text>
</comment>
<dbReference type="HOGENOM" id="CLU_2940824_0_0_6"/>
<dbReference type="EMBL" id="CBTB010000145">
    <property type="protein sequence ID" value="CDH32953.1"/>
    <property type="molecule type" value="Genomic_DNA"/>
</dbReference>
<organism evidence="1">
    <name type="scientific">Xenorhabdus bovienii str. Intermedium</name>
    <dbReference type="NCBI Taxonomy" id="1379677"/>
    <lineage>
        <taxon>Bacteria</taxon>
        <taxon>Pseudomonadati</taxon>
        <taxon>Pseudomonadota</taxon>
        <taxon>Gammaproteobacteria</taxon>
        <taxon>Enterobacterales</taxon>
        <taxon>Morganellaceae</taxon>
        <taxon>Xenorhabdus</taxon>
    </lineage>
</organism>
<protein>
    <submittedName>
        <fullName evidence="1">Uncharacterized protein</fullName>
    </submittedName>
</protein>
<sequence>MPDFGSFGWKKYYYGEGFLSFQLKQQEHQFLWRLCPVKGETKNNAYQIVAKDLKYSFTLH</sequence>
<accession>A0A077QI91</accession>